<feature type="region of interest" description="Disordered" evidence="4">
    <location>
        <begin position="9"/>
        <end position="86"/>
    </location>
</feature>
<dbReference type="GO" id="GO:0006620">
    <property type="term" value="P:post-translational protein targeting to endoplasmic reticulum membrane"/>
    <property type="evidence" value="ECO:0007669"/>
    <property type="project" value="TreeGrafter"/>
</dbReference>
<dbReference type="GO" id="GO:0072380">
    <property type="term" value="C:TRC complex"/>
    <property type="evidence" value="ECO:0007669"/>
    <property type="project" value="TreeGrafter"/>
</dbReference>
<dbReference type="GO" id="GO:0016020">
    <property type="term" value="C:membrane"/>
    <property type="evidence" value="ECO:0007669"/>
    <property type="project" value="TreeGrafter"/>
</dbReference>
<evidence type="ECO:0000256" key="2">
    <source>
        <dbReference type="ARBA" id="ARBA00022803"/>
    </source>
</evidence>
<dbReference type="AlphaFoldDB" id="A0A1R1PLD8"/>
<dbReference type="EMBL" id="LSSK01000823">
    <property type="protein sequence ID" value="OMH81788.1"/>
    <property type="molecule type" value="Genomic_DNA"/>
</dbReference>
<feature type="compositionally biased region" description="Basic and acidic residues" evidence="4">
    <location>
        <begin position="46"/>
        <end position="56"/>
    </location>
</feature>
<feature type="compositionally biased region" description="Basic and acidic residues" evidence="4">
    <location>
        <begin position="69"/>
        <end position="79"/>
    </location>
</feature>
<dbReference type="PANTHER" id="PTHR45831">
    <property type="entry name" value="LD24721P"/>
    <property type="match status" value="1"/>
</dbReference>
<feature type="repeat" description="TPR" evidence="3">
    <location>
        <begin position="247"/>
        <end position="280"/>
    </location>
</feature>
<name>A0A1R1PLD8_ZANCU</name>
<dbReference type="Gene3D" id="1.25.40.10">
    <property type="entry name" value="Tetratricopeptide repeat domain"/>
    <property type="match status" value="2"/>
</dbReference>
<evidence type="ECO:0000256" key="3">
    <source>
        <dbReference type="PROSITE-ProRule" id="PRU00339"/>
    </source>
</evidence>
<dbReference type="SUPFAM" id="SSF48452">
    <property type="entry name" value="TPR-like"/>
    <property type="match status" value="2"/>
</dbReference>
<dbReference type="InterPro" id="IPR047150">
    <property type="entry name" value="SGT"/>
</dbReference>
<sequence length="367" mass="40999">MSVVFALMRKSENGGDAAANTEKSENTNELDASALFVGENGQGSNEGDKVSEDKQQGDQGDSSSSNARSTREDSTDRTESGVNNGYCKQDMFDQMYVGEDVKKEAEKRAKVERAEAKKEVGNGFYGSRQYHKAAEYYAEAAKLVPTNMTYLNNLAATHLELKNYQKCVEVCQRAIDVGRENKATFKEIAKAYFRMGLAKDSMGSYKEAAAYYSKSLVEYRSTACEERLEQVEKKIKASDAFAKLDESNHILDQGLELKNNENYLAAIDCFTQSIALDPENHEAYYFRAMCRQAIDQFDAALEDIEAAISISAEQPRYYYIKASILYALKRPAECLKMCDVATQLATDVKHSHSLLTDIEKLRVCCSS</sequence>
<reference evidence="6" key="1">
    <citation type="submission" date="2017-01" db="EMBL/GenBank/DDBJ databases">
        <authorList>
            <person name="Wang Y."/>
            <person name="White M."/>
            <person name="Kvist S."/>
            <person name="Moncalvo J.-M."/>
        </authorList>
    </citation>
    <scope>NUCLEOTIDE SEQUENCE [LARGE SCALE GENOMIC DNA]</scope>
    <source>
        <strain evidence="6">COL-18-3</strain>
    </source>
</reference>
<keyword evidence="1" id="KW-0677">Repeat</keyword>
<evidence type="ECO:0000313" key="5">
    <source>
        <dbReference type="EMBL" id="OMH81788.1"/>
    </source>
</evidence>
<accession>A0A1R1PLD8</accession>
<keyword evidence="6" id="KW-1185">Reference proteome</keyword>
<proteinExistence type="predicted"/>
<gene>
    <name evidence="5" type="ORF">AX774_g4750</name>
</gene>
<dbReference type="Proteomes" id="UP000188320">
    <property type="component" value="Unassembled WGS sequence"/>
</dbReference>
<evidence type="ECO:0000313" key="6">
    <source>
        <dbReference type="Proteomes" id="UP000188320"/>
    </source>
</evidence>
<dbReference type="OrthoDB" id="2423701at2759"/>
<dbReference type="SMART" id="SM00028">
    <property type="entry name" value="TPR"/>
    <property type="match status" value="6"/>
</dbReference>
<feature type="repeat" description="TPR" evidence="3">
    <location>
        <begin position="114"/>
        <end position="147"/>
    </location>
</feature>
<dbReference type="GO" id="GO:0060090">
    <property type="term" value="F:molecular adaptor activity"/>
    <property type="evidence" value="ECO:0007669"/>
    <property type="project" value="TreeGrafter"/>
</dbReference>
<feature type="repeat" description="TPR" evidence="3">
    <location>
        <begin position="189"/>
        <end position="222"/>
    </location>
</feature>
<organism evidence="5 6">
    <name type="scientific">Zancudomyces culisetae</name>
    <name type="common">Gut fungus</name>
    <name type="synonym">Smittium culisetae</name>
    <dbReference type="NCBI Taxonomy" id="1213189"/>
    <lineage>
        <taxon>Eukaryota</taxon>
        <taxon>Fungi</taxon>
        <taxon>Fungi incertae sedis</taxon>
        <taxon>Zoopagomycota</taxon>
        <taxon>Kickxellomycotina</taxon>
        <taxon>Harpellomycetes</taxon>
        <taxon>Harpellales</taxon>
        <taxon>Legeriomycetaceae</taxon>
        <taxon>Zancudomyces</taxon>
    </lineage>
</organism>
<dbReference type="Pfam" id="PF13432">
    <property type="entry name" value="TPR_16"/>
    <property type="match status" value="1"/>
</dbReference>
<dbReference type="PROSITE" id="PS50005">
    <property type="entry name" value="TPR"/>
    <property type="match status" value="3"/>
</dbReference>
<dbReference type="Pfam" id="PF13424">
    <property type="entry name" value="TPR_12"/>
    <property type="match status" value="1"/>
</dbReference>
<dbReference type="InterPro" id="IPR019734">
    <property type="entry name" value="TPR_rpt"/>
</dbReference>
<dbReference type="InterPro" id="IPR011990">
    <property type="entry name" value="TPR-like_helical_dom_sf"/>
</dbReference>
<evidence type="ECO:0000256" key="4">
    <source>
        <dbReference type="SAM" id="MobiDB-lite"/>
    </source>
</evidence>
<comment type="caution">
    <text evidence="5">The sequence shown here is derived from an EMBL/GenBank/DDBJ whole genome shotgun (WGS) entry which is preliminary data.</text>
</comment>
<dbReference type="PANTHER" id="PTHR45831:SF2">
    <property type="entry name" value="LD24721P"/>
    <property type="match status" value="1"/>
</dbReference>
<protein>
    <submittedName>
        <fullName evidence="5">Stress-induced-phosphoprotein 1</fullName>
    </submittedName>
</protein>
<evidence type="ECO:0000256" key="1">
    <source>
        <dbReference type="ARBA" id="ARBA00022737"/>
    </source>
</evidence>
<keyword evidence="2 3" id="KW-0802">TPR repeat</keyword>